<evidence type="ECO:0000313" key="2">
    <source>
        <dbReference type="EMBL" id="GBG63213.1"/>
    </source>
</evidence>
<reference evidence="2 3" key="1">
    <citation type="journal article" date="2018" name="Cell">
        <title>The Chara Genome: Secondary Complexity and Implications for Plant Terrestrialization.</title>
        <authorList>
            <person name="Nishiyama T."/>
            <person name="Sakayama H."/>
            <person name="Vries J.D."/>
            <person name="Buschmann H."/>
            <person name="Saint-Marcoux D."/>
            <person name="Ullrich K.K."/>
            <person name="Haas F.B."/>
            <person name="Vanderstraeten L."/>
            <person name="Becker D."/>
            <person name="Lang D."/>
            <person name="Vosolsobe S."/>
            <person name="Rombauts S."/>
            <person name="Wilhelmsson P.K.I."/>
            <person name="Janitza P."/>
            <person name="Kern R."/>
            <person name="Heyl A."/>
            <person name="Rumpler F."/>
            <person name="Villalobos L.I.A.C."/>
            <person name="Clay J.M."/>
            <person name="Skokan R."/>
            <person name="Toyoda A."/>
            <person name="Suzuki Y."/>
            <person name="Kagoshima H."/>
            <person name="Schijlen E."/>
            <person name="Tajeshwar N."/>
            <person name="Catarino B."/>
            <person name="Hetherington A.J."/>
            <person name="Saltykova A."/>
            <person name="Bonnot C."/>
            <person name="Breuninger H."/>
            <person name="Symeonidi A."/>
            <person name="Radhakrishnan G.V."/>
            <person name="Van Nieuwerburgh F."/>
            <person name="Deforce D."/>
            <person name="Chang C."/>
            <person name="Karol K.G."/>
            <person name="Hedrich R."/>
            <person name="Ulvskov P."/>
            <person name="Glockner G."/>
            <person name="Delwiche C.F."/>
            <person name="Petrasek J."/>
            <person name="Van de Peer Y."/>
            <person name="Friml J."/>
            <person name="Beilby M."/>
            <person name="Dolan L."/>
            <person name="Kohara Y."/>
            <person name="Sugano S."/>
            <person name="Fujiyama A."/>
            <person name="Delaux P.-M."/>
            <person name="Quint M."/>
            <person name="TheiBen G."/>
            <person name="Hagemann M."/>
            <person name="Harholt J."/>
            <person name="Dunand C."/>
            <person name="Zachgo S."/>
            <person name="Langdale J."/>
            <person name="Maumus F."/>
            <person name="Straeten D.V.D."/>
            <person name="Gould S.B."/>
            <person name="Rensing S.A."/>
        </authorList>
    </citation>
    <scope>NUCLEOTIDE SEQUENCE [LARGE SCALE GENOMIC DNA]</scope>
    <source>
        <strain evidence="2 3">S276</strain>
    </source>
</reference>
<dbReference type="Proteomes" id="UP000265515">
    <property type="component" value="Unassembled WGS sequence"/>
</dbReference>
<accession>A0A388JZT9</accession>
<sequence>MDVRGCGHGLCEEESEVVVMAVIAVVLNAMSDMPSSSRDMRLQLRKRRALLQSVVEVADCVATCEAVVPLCSALSSGFFRDRPREAGALRAIVFVPIRIGTYAGPSLLQKGFSGPYNLNKRCYTRVARGRCWGWRRGRRTPAADLLLLAVAHRGAERRTTSQGVKHRAQSSQAQSGKELGMVLQGARQSAARSLSRSATGGEGERPALRKGGTMGEECRYCNLEGLETQEKDEGGGGSGCGIRRPRRSGFGRWGWGWGDGGGTRRRVTVEGEIAGVEVGAEGEDVVEDPKVNGRRVQVVDPVFEKAMA</sequence>
<organism evidence="2 3">
    <name type="scientific">Chara braunii</name>
    <name type="common">Braun's stonewort</name>
    <dbReference type="NCBI Taxonomy" id="69332"/>
    <lineage>
        <taxon>Eukaryota</taxon>
        <taxon>Viridiplantae</taxon>
        <taxon>Streptophyta</taxon>
        <taxon>Charophyceae</taxon>
        <taxon>Charales</taxon>
        <taxon>Characeae</taxon>
        <taxon>Chara</taxon>
    </lineage>
</organism>
<keyword evidence="3" id="KW-1185">Reference proteome</keyword>
<feature type="region of interest" description="Disordered" evidence="1">
    <location>
        <begin position="158"/>
        <end position="178"/>
    </location>
</feature>
<gene>
    <name evidence="2" type="ORF">CBR_g36981</name>
</gene>
<name>A0A388JZT9_CHABU</name>
<comment type="caution">
    <text evidence="2">The sequence shown here is derived from an EMBL/GenBank/DDBJ whole genome shotgun (WGS) entry which is preliminary data.</text>
</comment>
<feature type="region of interest" description="Disordered" evidence="1">
    <location>
        <begin position="190"/>
        <end position="211"/>
    </location>
</feature>
<proteinExistence type="predicted"/>
<dbReference type="Gramene" id="GBG63213">
    <property type="protein sequence ID" value="GBG63213"/>
    <property type="gene ID" value="CBR_g36981"/>
</dbReference>
<evidence type="ECO:0000313" key="3">
    <source>
        <dbReference type="Proteomes" id="UP000265515"/>
    </source>
</evidence>
<protein>
    <submittedName>
        <fullName evidence="2">Uncharacterized protein</fullName>
    </submittedName>
</protein>
<dbReference type="AlphaFoldDB" id="A0A388JZT9"/>
<evidence type="ECO:0000256" key="1">
    <source>
        <dbReference type="SAM" id="MobiDB-lite"/>
    </source>
</evidence>
<dbReference type="EMBL" id="BFEA01000036">
    <property type="protein sequence ID" value="GBG63213.1"/>
    <property type="molecule type" value="Genomic_DNA"/>
</dbReference>